<keyword evidence="4" id="KW-1185">Reference proteome</keyword>
<feature type="region of interest" description="Disordered" evidence="1">
    <location>
        <begin position="534"/>
        <end position="556"/>
    </location>
</feature>
<dbReference type="Gene3D" id="1.10.720.30">
    <property type="entry name" value="SAP domain"/>
    <property type="match status" value="1"/>
</dbReference>
<evidence type="ECO:0000259" key="2">
    <source>
        <dbReference type="PROSITE" id="PS50800"/>
    </source>
</evidence>
<organism evidence="3 4">
    <name type="scientific">Stylophora pistillata</name>
    <name type="common">Smooth cauliflower coral</name>
    <dbReference type="NCBI Taxonomy" id="50429"/>
    <lineage>
        <taxon>Eukaryota</taxon>
        <taxon>Metazoa</taxon>
        <taxon>Cnidaria</taxon>
        <taxon>Anthozoa</taxon>
        <taxon>Hexacorallia</taxon>
        <taxon>Scleractinia</taxon>
        <taxon>Astrocoeniina</taxon>
        <taxon>Pocilloporidae</taxon>
        <taxon>Stylophora</taxon>
    </lineage>
</organism>
<dbReference type="OrthoDB" id="6436901at2759"/>
<dbReference type="Pfam" id="PF18701">
    <property type="entry name" value="DUF5641"/>
    <property type="match status" value="1"/>
</dbReference>
<gene>
    <name evidence="3" type="ORF">AWC38_SpisGene12985</name>
</gene>
<dbReference type="InterPro" id="IPR012340">
    <property type="entry name" value="NA-bd_OB-fold"/>
</dbReference>
<feature type="compositionally biased region" description="Basic residues" evidence="1">
    <location>
        <begin position="455"/>
        <end position="467"/>
    </location>
</feature>
<feature type="domain" description="SAP" evidence="2">
    <location>
        <begin position="1"/>
        <end position="32"/>
    </location>
</feature>
<dbReference type="EMBL" id="LSMT01000238">
    <property type="protein sequence ID" value="PFX22472.1"/>
    <property type="molecule type" value="Genomic_DNA"/>
</dbReference>
<sequence length="730" mass="81741">MSFSLVKAELQRRGLPAKGRKPALMARLVIAMKQEESNPPSLQNESKESTHIGSKQALPADNVPAASIGQLSSSQCANHQLIKSIIQLPRSNEGVEFLRDLHDTLKNRIRALEALGEKPTTHSCILLPILETKLPPELSEKWKLELTDTKEESVYLELFFKFLNKQVISKEAGKRNARMIGENGGTARGGGGWNNDGTGVIRNTWEKVFSAAALLARFAESFALDGPSEVLSVSMLGGETSQTKRMRKVRFSLAPVQENISTPVSTEALTIDNICTPLEPVEIRLEDYPHLQNLILAHSYSRGPVNVDILIGADFYFSFMSGKCKKGENTHAPTAVESTLGWIVGGPIEGLSSKSTQSMLSTVCIDPVTDSLKQFWELESIGIVNKMNAPMSLEEEESVRQFNEGLKFDGKRYEVPLLWKSHGLPLNSNYLQVVKRLESVEGQLRRNPGRANAYRGRHPSRNRRNTKRPLWETPPSSRALRGCNMSNMTTTEEPQVEEKQPTVIKKNNPKKYLRSVGDGETVEFDVVSGAKGLEATNVTGPDGSSVQGSKYASGRRRNYYRNYRDFRCGRRRPRGGLNSATNGEVKPEEDDMEKRRLCRRSYRRPRREDGVRGKWPMGRVERLLPGKDGLIRTVVLKTKKELLRRPVQRLPRLEASSTQFGSGELGESGAYGGESLLKRSRKGRRRNKLHKNQWQVSKVRERWGGCSGPDPQWEDLTPPSETGLMTRPPY</sequence>
<evidence type="ECO:0000313" key="4">
    <source>
        <dbReference type="Proteomes" id="UP000225706"/>
    </source>
</evidence>
<dbReference type="InterPro" id="IPR005312">
    <property type="entry name" value="DUF1759"/>
</dbReference>
<feature type="region of interest" description="Disordered" evidence="1">
    <location>
        <begin position="570"/>
        <end position="597"/>
    </location>
</feature>
<dbReference type="InterPro" id="IPR003034">
    <property type="entry name" value="SAP_dom"/>
</dbReference>
<proteinExistence type="predicted"/>
<feature type="compositionally biased region" description="Basic residues" evidence="1">
    <location>
        <begin position="678"/>
        <end position="691"/>
    </location>
</feature>
<dbReference type="STRING" id="50429.A0A2B4S1U7"/>
<feature type="region of interest" description="Disordered" evidence="1">
    <location>
        <begin position="444"/>
        <end position="505"/>
    </location>
</feature>
<dbReference type="Gene3D" id="2.40.50.140">
    <property type="entry name" value="Nucleic acid-binding proteins"/>
    <property type="match status" value="1"/>
</dbReference>
<feature type="region of interest" description="Disordered" evidence="1">
    <location>
        <begin position="677"/>
        <end position="730"/>
    </location>
</feature>
<evidence type="ECO:0000256" key="1">
    <source>
        <dbReference type="SAM" id="MobiDB-lite"/>
    </source>
</evidence>
<comment type="caution">
    <text evidence="3">The sequence shown here is derived from an EMBL/GenBank/DDBJ whole genome shotgun (WGS) entry which is preliminary data.</text>
</comment>
<accession>A0A2B4S1U7</accession>
<protein>
    <submittedName>
        <fullName evidence="3">Y-box factor-like</fullName>
    </submittedName>
</protein>
<feature type="compositionally biased region" description="Polar residues" evidence="1">
    <location>
        <begin position="536"/>
        <end position="550"/>
    </location>
</feature>
<reference evidence="4" key="1">
    <citation type="journal article" date="2017" name="bioRxiv">
        <title>Comparative analysis of the genomes of Stylophora pistillata and Acropora digitifera provides evidence for extensive differences between species of corals.</title>
        <authorList>
            <person name="Voolstra C.R."/>
            <person name="Li Y."/>
            <person name="Liew Y.J."/>
            <person name="Baumgarten S."/>
            <person name="Zoccola D."/>
            <person name="Flot J.-F."/>
            <person name="Tambutte S."/>
            <person name="Allemand D."/>
            <person name="Aranda M."/>
        </authorList>
    </citation>
    <scope>NUCLEOTIDE SEQUENCE [LARGE SCALE GENOMIC DNA]</scope>
</reference>
<dbReference type="PROSITE" id="PS50800">
    <property type="entry name" value="SAP"/>
    <property type="match status" value="1"/>
</dbReference>
<feature type="compositionally biased region" description="Polar residues" evidence="1">
    <location>
        <begin position="484"/>
        <end position="493"/>
    </location>
</feature>
<dbReference type="PANTHER" id="PTHR47331:SF5">
    <property type="entry name" value="RIBONUCLEASE H"/>
    <property type="match status" value="1"/>
</dbReference>
<dbReference type="InterPro" id="IPR036361">
    <property type="entry name" value="SAP_dom_sf"/>
</dbReference>
<dbReference type="InterPro" id="IPR040676">
    <property type="entry name" value="DUF5641"/>
</dbReference>
<dbReference type="Proteomes" id="UP000225706">
    <property type="component" value="Unassembled WGS sequence"/>
</dbReference>
<evidence type="ECO:0000313" key="3">
    <source>
        <dbReference type="EMBL" id="PFX22472.1"/>
    </source>
</evidence>
<name>A0A2B4S1U7_STYPI</name>
<dbReference type="Pfam" id="PF03564">
    <property type="entry name" value="DUF1759"/>
    <property type="match status" value="1"/>
</dbReference>
<dbReference type="AlphaFoldDB" id="A0A2B4S1U7"/>
<dbReference type="PANTHER" id="PTHR47331">
    <property type="entry name" value="PHD-TYPE DOMAIN-CONTAINING PROTEIN"/>
    <property type="match status" value="1"/>
</dbReference>